<organism evidence="2 3">
    <name type="scientific">Venturia effusa</name>
    <dbReference type="NCBI Taxonomy" id="50376"/>
    <lineage>
        <taxon>Eukaryota</taxon>
        <taxon>Fungi</taxon>
        <taxon>Dikarya</taxon>
        <taxon>Ascomycota</taxon>
        <taxon>Pezizomycotina</taxon>
        <taxon>Dothideomycetes</taxon>
        <taxon>Pleosporomycetidae</taxon>
        <taxon>Venturiales</taxon>
        <taxon>Venturiaceae</taxon>
        <taxon>Venturia</taxon>
    </lineage>
</organism>
<accession>A0A517LND2</accession>
<name>A0A517LND2_9PEZI</name>
<dbReference type="GO" id="GO:0005975">
    <property type="term" value="P:carbohydrate metabolic process"/>
    <property type="evidence" value="ECO:0007669"/>
    <property type="project" value="InterPro"/>
</dbReference>
<dbReference type="AlphaFoldDB" id="A0A517LND2"/>
<evidence type="ECO:0000313" key="2">
    <source>
        <dbReference type="EMBL" id="QDS77139.1"/>
    </source>
</evidence>
<dbReference type="STRING" id="50376.A0A517LND2"/>
<evidence type="ECO:0000313" key="3">
    <source>
        <dbReference type="Proteomes" id="UP000316270"/>
    </source>
</evidence>
<dbReference type="GO" id="GO:0003824">
    <property type="term" value="F:catalytic activity"/>
    <property type="evidence" value="ECO:0007669"/>
    <property type="project" value="UniProtKB-ARBA"/>
</dbReference>
<evidence type="ECO:0000256" key="1">
    <source>
        <dbReference type="SAM" id="SignalP"/>
    </source>
</evidence>
<dbReference type="InterPro" id="IPR008928">
    <property type="entry name" value="6-hairpin_glycosidase_sf"/>
</dbReference>
<evidence type="ECO:0008006" key="4">
    <source>
        <dbReference type="Google" id="ProtNLM"/>
    </source>
</evidence>
<sequence>MLSLSTAIGTLLLFSTIVLGRIDRKSVVQQFNLKLNTSHTYSPLQVGNGNFAFGVDITGLQTFLPHNTLSSWGWHTDSLPIAPKQNSVKDHSGVNLRAHDGLYYHERPGEVKKESSQWMIANPHRINLGRVGLWFGDDNVTEKMLLGKSQVLNLWEGCIQSSFSLGGDDVSVVTVASPDSDTLAVEIKSKLLGSGALGVLFDFPYASGKNKFDAPFVGIWNASERHKTFLGTRQSGATIKHVLDSTVYFADVKWESDARMQRQDQSAHKYILKPKVLAGETFRFTVNFSEQPRPDTIPTMEEIRSKARMWWQDYWEHGAFISLPIAWNASAKELQRRIILSQYLLAVNGAGKDPAQESGLVNNGWYGKFHMEMAFWHLAHWTIWDKWSLYDRSIGVYDRFLPSSIERARKQGYKGARLGKMSDPSGGSAPGEINRLLIWQQPHPMYFAEMEYRKFPTEKTLQKWDHILTPIADFMASYAHHNETTKPYDLGPPLHIVSETTSPNKTRNPPFELAYWRFGLSIASKWKQRQRKPIPKEWTTVYQDLAPFPTQNDLYVLYEGVENPWTTRHYTEDHPSLLGLNGWLPPDPLLNHTTFTATVHKVHEVWNFSASYGWDFPLLALTAAKMGKAEEAVNWLLHEDSKFNEVGMPVGGFRVPTPYFPAAGALLLAVGMMAGGWDGTEGMVFPVGWEVEIEEFQRAL</sequence>
<proteinExistence type="predicted"/>
<dbReference type="EMBL" id="CP042201">
    <property type="protein sequence ID" value="QDS77139.1"/>
    <property type="molecule type" value="Genomic_DNA"/>
</dbReference>
<dbReference type="SUPFAM" id="SSF48208">
    <property type="entry name" value="Six-hairpin glycosidases"/>
    <property type="match status" value="1"/>
</dbReference>
<feature type="signal peptide" evidence="1">
    <location>
        <begin position="1"/>
        <end position="20"/>
    </location>
</feature>
<feature type="chain" id="PRO_5021813224" description="Six-hairpin glycosidase-like protein" evidence="1">
    <location>
        <begin position="21"/>
        <end position="700"/>
    </location>
</feature>
<dbReference type="Proteomes" id="UP000316270">
    <property type="component" value="Chromosome 17"/>
</dbReference>
<keyword evidence="3" id="KW-1185">Reference proteome</keyword>
<reference evidence="2 3" key="1">
    <citation type="submission" date="2019-07" db="EMBL/GenBank/DDBJ databases">
        <title>Finished genome of Venturia effusa.</title>
        <authorList>
            <person name="Young C.A."/>
            <person name="Cox M.P."/>
            <person name="Ganley A.R.D."/>
            <person name="David W.J."/>
        </authorList>
    </citation>
    <scope>NUCLEOTIDE SEQUENCE [LARGE SCALE GENOMIC DNA]</scope>
    <source>
        <strain evidence="3">albino</strain>
    </source>
</reference>
<gene>
    <name evidence="2" type="ORF">FKW77_001225</name>
</gene>
<dbReference type="OrthoDB" id="3534988at2759"/>
<dbReference type="InterPro" id="IPR012341">
    <property type="entry name" value="6hp_glycosidase-like_sf"/>
</dbReference>
<dbReference type="Gene3D" id="1.50.10.10">
    <property type="match status" value="1"/>
</dbReference>
<protein>
    <recommendedName>
        <fullName evidence="4">Six-hairpin glycosidase-like protein</fullName>
    </recommendedName>
</protein>
<keyword evidence="1" id="KW-0732">Signal</keyword>